<feature type="compositionally biased region" description="Basic and acidic residues" evidence="1">
    <location>
        <begin position="3875"/>
        <end position="3884"/>
    </location>
</feature>
<dbReference type="EMBL" id="JAGEUA010000006">
    <property type="protein sequence ID" value="KAL0973027.1"/>
    <property type="molecule type" value="Genomic_DNA"/>
</dbReference>
<feature type="compositionally biased region" description="Polar residues" evidence="1">
    <location>
        <begin position="3958"/>
        <end position="3975"/>
    </location>
</feature>
<dbReference type="Gene3D" id="2.10.50.10">
    <property type="entry name" value="Tumor Necrosis Factor Receptor, subunit A, domain 2"/>
    <property type="match status" value="14"/>
</dbReference>
<feature type="domain" description="TNFR-Cys" evidence="2">
    <location>
        <begin position="1757"/>
        <end position="1792"/>
    </location>
</feature>
<feature type="domain" description="TNFR-Cys" evidence="2">
    <location>
        <begin position="35"/>
        <end position="73"/>
    </location>
</feature>
<name>A0ABD0X3P6_UMBPY</name>
<organism evidence="3 4">
    <name type="scientific">Umbra pygmaea</name>
    <name type="common">Eastern mudminnow</name>
    <dbReference type="NCBI Taxonomy" id="75934"/>
    <lineage>
        <taxon>Eukaryota</taxon>
        <taxon>Metazoa</taxon>
        <taxon>Chordata</taxon>
        <taxon>Craniata</taxon>
        <taxon>Vertebrata</taxon>
        <taxon>Euteleostomi</taxon>
        <taxon>Actinopterygii</taxon>
        <taxon>Neopterygii</taxon>
        <taxon>Teleostei</taxon>
        <taxon>Protacanthopterygii</taxon>
        <taxon>Esociformes</taxon>
        <taxon>Umbridae</taxon>
        <taxon>Umbra</taxon>
    </lineage>
</organism>
<gene>
    <name evidence="3" type="ORF">UPYG_G00197910</name>
</gene>
<dbReference type="InterPro" id="IPR009030">
    <property type="entry name" value="Growth_fac_rcpt_cys_sf"/>
</dbReference>
<feature type="compositionally biased region" description="Basic and acidic residues" evidence="1">
    <location>
        <begin position="3931"/>
        <end position="3952"/>
    </location>
</feature>
<evidence type="ECO:0000259" key="2">
    <source>
        <dbReference type="SMART" id="SM00208"/>
    </source>
</evidence>
<sequence>MECPPGRYCLEGEDVQLCPEGHYCLGGTVEDVVPCPPGTYSPQPGQSQLEQCLLCPAGLNFRNPDGNISTGVGGGCPKGCYCPEGTSLPLPCPLGTFSDRLHVTEVSGCSLCPPGQFCGSEGLTRPTGPCQAGYYCPGGDSLATGSERRGGLCPPAHYCPPGIANPVPCTAGSYANMTGQTQCPRCPAGYYCPERTSDYTQFPCPPGFYCPDGSRHATQFPCPRGYYNPESMTQSLDSCLPCPPGHYCEKETLTAVSGKCEAGWFCVSAAWTSQPFDLDNYTNANCLCPATSTGGRCQEGFFCPRGSTEPLPCPSGAFCNISGLALPTGPCSPGYFCRKGAIQPKPTDGVTGNICPPGTYCGEGSGEPELCPDGTFSPVPGLSRVAQCRPCTSGFYCVAQGLKEPTGLCSHGYWCPPGQRVATALPCPVAHYCPRGSPAPEPCPPGTFQDQGTQAACNICDAGYYCDVRWGLNASMRRPCPKGHYCPPGTALATQHPCPSGSFNHREQIDSLEACTLCPPGKYCPTTGLAEPAGNCSAGFWCKKGAYSPNPVDDISGSLCTAGHYCSPGTSAPVPCPLGTWSNNSGLGNQEGCQPCPGGQYCGSTSLTAPTGPCAGGYYCLNSAVTPTPTSSINGGPCPEGHYCPIGTTQPLPCAPGTFMTVTHATKCKPCIPGWYCVSGTLQLCPAGFFCLEGTGYDMRACPKGTYSPEAGLTSISQCRQCDGGHYCPFRNSTSVTGRCLGGYYCFQGNTSPEPTFQSAGGGPCPVGHYCPTGTIHPQPCPVGTFSNLTKLVSQNSCETCSPGFYCDKSGLTAPAGECWEGFYCWHGAVVPNNPIRDSTGGPCPPGYYCPKGSASPKACPQGTVNVDEGQSSCSPCPQGYYCPGNSSNYETNECPVGHYCPTGTSSRDQYPCPAGTTNPNTGMEGPEECLPCQPGFFCGSPGLSAVSGPCSAGYLCLSGAVSPTPEDGVTGGQCPPGHFCPEGTAALPCPVGFYSNTTRNTRLSDCLLCPAGFVCTTRGLSHPSHLCPAGSYCPHRHNSSLPASVTCTAGYMCPPGSANAIPCVPGTYQDQTGQAECPKCPAGFYCAGSTAGQVTGTQSPAPCPKGHYCPPGTQSGVEYPCPVGTFTGQTSTSSEAGCVPCPPGQYCSSAGLASPTGPCSPGYLCIQGAITSQPAGDPTGSKCPAGSYCPLGASHMLLCPAGTFRSLEGAVSESTCQPCLPGLYCAQPGLTSPSGSCSPGFYCGIGSRTPTPNYNTTRNASWVLLSGDIEVSGQIRGNICPAGHYCPSGTARPIACPPGTFLWQYGGQSEADCEACPHGFYCPGWGQTSADLHCPQGWFCPVGSTSGKQPEFQCPSGHSCPRGSAVPAVCAPGTYQPFTGQATCKTCPPGFYCVEGTSHPAPCPVGTVSHPQRRTSQADCFLCPSGLYCNSNALTTPSGPCTSGHYCSGGATIPAPVAQTFGDVCPSGHYCPEGSESPRPCPVGTYLPERGATSPSSCYPCPPGSYCLNPGSWEPTGLCSPGFYCTGGADRPSPRVDSSQLCCLCTLMGVHPTSHHICSWLTNSTCQHNTNISDGFGSWMDVLTWPGSDHSQASSTLYLQIPHHKCSNFKGDVCPRGFYCPVGSAYPRLCDAGSYCGETGLDAPSGLCTPGHFCSRGSTDPHASPCQPGYYCPRGTPLPQPCPSGTMKSLSGGSTVDECHPCPPGHYCAHTGLAEPTDHCAAGYFCPGGQSTDRPEIHVCGAGHFCQEGSVRERSCAPGSYQPSEGQHQCEMCPSGFYCHLEGSISPSGLCSAGFVCFGGASQPTPSDNITGAPCPAGYYCPVGSSAPAPCPKGTFSEQSGLTESTQCRRCSPGFYCAEPGLSAVTGACLPGFYCLEGSQSAAPMPGVFGGACHPGHYCENGSRVPAPCPAGTHNNVTGGKNRDDCKPCPNGWFQDLVGQRDCKPCPPGFHCPGTPPTPGIARGPALPLPCPAGYVCPRESPFSHPYPCPKGTYSPDLGLTSLGECLPCPGGQFCGSEGLVEPTGHCLSGFLCFTRATVPNPIDNNTGSPCPPGTFCKLGLRAGACSPGFFCDWGSSSAEQALCPAGHFCPREARTPVPCPAGTYNAEQGNSHKNNCTLCPAGYFCQGEGVVQPVVCPLGHYCPPGVDVGVKFPCPPGTLQSQLGASSLDHCLPCPAGMVCALSGLSQPTGRCQAGFHCPPGATSPNYTEYEGNSTSNNICPSGYYCPAGTGYPLPCPPGTLSSSPGLRAIDECQPCPAGHFCDRPAMALSTDAAPCLSGHVCLEGSISSRPTDGLHGYLCPVRHYCPIGTASEVPCQPGTYSPAPGAAHCLVCPNGTMCPSSGTKEPSVCPVGHFCPAGCVLPQPCPVGTLSEQTGAHSISACRLCPTGFYCSSPGSSVTQGQCQQGYFCQSGASGPAPDSSATFPRNGPCPVGHYCLSGTQSPLPCPAGSIRNHTGGSSIDSCSPCPPGLYCSGEGLASPTGLCAAGFYCPFDFSSTTPYAFLCPKGHYCPEGSPLALPCPTGEYQPNRGSDACIPCRPGFYCEEAIVGEPWPCPAHAYCPAATMVPQMCPNGTFTPTEVGGLQEAQECLPCPPGRFCRAGKIQGRCAAGYLCVSGSSEFTPQGPQSNWSHCKWGMQCAGPCPAGFYCPEGTEKAEVCPNNTIRVSPGAAALNDCLPCPPKRWCKQGDPVLHLCPSGHYCDGLSSNYEGGSGPRECPLFTYRSTPGAASKGDCQPCPPGTYCISTGLTDYGGFPCPPGYWCSGTSPPILCPAGTMRPLPGAAEPSQCEPCSGGTYCPDPRLTGQPNVAGIPCRASYQCPRGAVSERLCQAGSYCGPQTAQPEICPAGYVCPEGSHTYNTLKQLCPFPHYCPSNSSNMRTCDGGWVPLNTSSPRASRDNSCVLCEAGTYRPFLSPHLHCLTCPPGYHCPTGTEHYHSNPCPLGYVCPLGSAAPVPCPPGFFGNLSNAENHDDCHPCPTDTFNHLAAQRACFPCGSSATAPQGASSCTCVGKNRAFQVSDGSCLCRTGFIFYNELDFKSSSSDSALDCQPEVNQRCAAGQVRLAASRDCVFPSQHSCNLTCGPQGGSLDVEMGICHCEHYVSAEELCNSSCLSRLPLISARLSPDGQLLLGIKEPEESRIWSRKILDVLGPDVHVKNIGNIHFVQFNSDGVFGWILMDRTIIELALRAEPIVFLDKESKKRMDLESRAELPQSNTLPRIPNPIACLSSNDMLIFQLTINYTDRHLSHFPVYQKDHLFSSNPSWDFGAFRRLGLLIKKTNFNSTRFAHVFSDTGKYVFLDNAVPDWSLVVVVSERGTECDPAAAVFQPMTPFQLVRHGVIKQRRLNLLPDWGAIIGVLGMLLLLILLLTTTALVLKPSRTQLVSLGKLKPKWRSLGEPIPPLDYVYNGKSEDGPPRVLGCRGVGEGAEAEEPAICRGPGYMTGKFELEEFNVKTLYDKLEDQNLHLASQLAWHRKDTQVFYRNICQQMDALRDDLENMEPKKFSQLKELLDRDAIQNDSYTNPDAESSVVLMGAVVRALEAVLYRLTGEGWPHDMTAAHCHTDTRDCEMHTGYTQFSSANMTKAVSGHEMETSPHDPVCLQSTAPSLSEQELSKLVAMTPLSRTLLEIQESLQNLSGTDRASTDEITEEPAVDLIPVALDNLSPQHFAVFLFGCHVVKLLCNTQTFPPVTLLLAKKVPTFACEGLMSHCNEDFYFDITNQILYLCERTLESVGQFIATILQSMAYIASGSKPESFMQALHCAISVLSLPLFNSSFKCEATKSQSSDQSHWTIVEDFLNSRVPIETQLTEHHLADRLQQYKYFKVEQLIRDLKQFPAAAAIDKGHIPECSGTLQAHCVEQELLEKRPQSSDTTSKGTEEKMALSREETVVVELKRRCVSQRLDELQIILARMGWRQLDGHRPETKVPTTPHPEPENHRSFPEEHSHAPSPKEEPDTEGAENNTVENPQCQSNQEVL</sequence>
<dbReference type="SMART" id="SM01411">
    <property type="entry name" value="Ephrin_rec_like"/>
    <property type="match status" value="42"/>
</dbReference>
<feature type="region of interest" description="Disordered" evidence="1">
    <location>
        <begin position="3918"/>
        <end position="3975"/>
    </location>
</feature>
<feature type="domain" description="TNFR-Cys" evidence="2">
    <location>
        <begin position="638"/>
        <end position="668"/>
    </location>
</feature>
<dbReference type="PANTHER" id="PTHR46104">
    <property type="entry name" value="GENE 9195-RELATED-RELATED"/>
    <property type="match status" value="1"/>
</dbReference>
<dbReference type="Proteomes" id="UP001557470">
    <property type="component" value="Unassembled WGS sequence"/>
</dbReference>
<reference evidence="3 4" key="1">
    <citation type="submission" date="2024-06" db="EMBL/GenBank/DDBJ databases">
        <authorList>
            <person name="Pan Q."/>
            <person name="Wen M."/>
            <person name="Jouanno E."/>
            <person name="Zahm M."/>
            <person name="Klopp C."/>
            <person name="Cabau C."/>
            <person name="Louis A."/>
            <person name="Berthelot C."/>
            <person name="Parey E."/>
            <person name="Roest Crollius H."/>
            <person name="Montfort J."/>
            <person name="Robinson-Rechavi M."/>
            <person name="Bouchez O."/>
            <person name="Lampietro C."/>
            <person name="Lopez Roques C."/>
            <person name="Donnadieu C."/>
            <person name="Postlethwait J."/>
            <person name="Bobe J."/>
            <person name="Verreycken H."/>
            <person name="Guiguen Y."/>
        </authorList>
    </citation>
    <scope>NUCLEOTIDE SEQUENCE [LARGE SCALE GENOMIC DNA]</scope>
    <source>
        <strain evidence="3">Up_M1</strain>
        <tissue evidence="3">Testis</tissue>
    </source>
</reference>
<feature type="domain" description="TNFR-Cys" evidence="2">
    <location>
        <begin position="1482"/>
        <end position="1520"/>
    </location>
</feature>
<feature type="domain" description="TNFR-Cys" evidence="2">
    <location>
        <begin position="2318"/>
        <end position="2352"/>
    </location>
</feature>
<protein>
    <recommendedName>
        <fullName evidence="2">TNFR-Cys domain-containing protein</fullName>
    </recommendedName>
</protein>
<evidence type="ECO:0000256" key="1">
    <source>
        <dbReference type="SAM" id="MobiDB-lite"/>
    </source>
</evidence>
<dbReference type="PANTHER" id="PTHR46104:SF1">
    <property type="entry name" value="GENE 9195-RELATED"/>
    <property type="match status" value="1"/>
</dbReference>
<comment type="caution">
    <text evidence="3">The sequence shown here is derived from an EMBL/GenBank/DDBJ whole genome shotgun (WGS) entry which is preliminary data.</text>
</comment>
<accession>A0ABD0X3P6</accession>
<dbReference type="Pfam" id="PF07699">
    <property type="entry name" value="Ephrin_rec_like"/>
    <property type="match status" value="2"/>
</dbReference>
<dbReference type="SMART" id="SM00208">
    <property type="entry name" value="TNFR"/>
    <property type="match status" value="7"/>
</dbReference>
<dbReference type="InterPro" id="IPR011641">
    <property type="entry name" value="Tyr-kin_ephrin_A/B_rcpt-like"/>
</dbReference>
<feature type="domain" description="TNFR-Cys" evidence="2">
    <location>
        <begin position="1832"/>
        <end position="1870"/>
    </location>
</feature>
<dbReference type="InterPro" id="IPR001368">
    <property type="entry name" value="TNFR/NGFR_Cys_rich_reg"/>
</dbReference>
<keyword evidence="4" id="KW-1185">Reference proteome</keyword>
<feature type="domain" description="TNFR-Cys" evidence="2">
    <location>
        <begin position="2101"/>
        <end position="2138"/>
    </location>
</feature>
<evidence type="ECO:0000313" key="4">
    <source>
        <dbReference type="Proteomes" id="UP001557470"/>
    </source>
</evidence>
<evidence type="ECO:0000313" key="3">
    <source>
        <dbReference type="EMBL" id="KAL0973027.1"/>
    </source>
</evidence>
<dbReference type="SUPFAM" id="SSF57184">
    <property type="entry name" value="Growth factor receptor domain"/>
    <property type="match status" value="15"/>
</dbReference>
<proteinExistence type="predicted"/>
<feature type="region of interest" description="Disordered" evidence="1">
    <location>
        <begin position="3862"/>
        <end position="3884"/>
    </location>
</feature>